<feature type="region of interest" description="Disordered" evidence="1">
    <location>
        <begin position="890"/>
        <end position="920"/>
    </location>
</feature>
<dbReference type="Pfam" id="PF20639">
    <property type="entry name" value="Rrn6_K-rich"/>
    <property type="match status" value="1"/>
</dbReference>
<dbReference type="GO" id="GO:0042790">
    <property type="term" value="P:nucleolar large rRNA transcription by RNA polymerase I"/>
    <property type="evidence" value="ECO:0007669"/>
    <property type="project" value="TreeGrafter"/>
</dbReference>
<feature type="compositionally biased region" description="Polar residues" evidence="1">
    <location>
        <begin position="853"/>
        <end position="869"/>
    </location>
</feature>
<proteinExistence type="predicted"/>
<keyword evidence="6" id="KW-1185">Reference proteome</keyword>
<reference evidence="5 6" key="1">
    <citation type="submission" date="2020-11" db="EMBL/GenBank/DDBJ databases">
        <title>Kefir isolates.</title>
        <authorList>
            <person name="Marcisauskas S."/>
            <person name="Kim Y."/>
            <person name="Blasche S."/>
        </authorList>
    </citation>
    <scope>NUCLEOTIDE SEQUENCE [LARGE SCALE GENOMIC DNA]</scope>
    <source>
        <strain evidence="5 6">OG2</strain>
    </source>
</reference>
<evidence type="ECO:0000259" key="2">
    <source>
        <dbReference type="Pfam" id="PF10214"/>
    </source>
</evidence>
<dbReference type="OrthoDB" id="4090074at2759"/>
<organism evidence="5 6">
    <name type="scientific">Maudiozyma exigua</name>
    <name type="common">Yeast</name>
    <name type="synonym">Kazachstania exigua</name>
    <dbReference type="NCBI Taxonomy" id="34358"/>
    <lineage>
        <taxon>Eukaryota</taxon>
        <taxon>Fungi</taxon>
        <taxon>Dikarya</taxon>
        <taxon>Ascomycota</taxon>
        <taxon>Saccharomycotina</taxon>
        <taxon>Saccharomycetes</taxon>
        <taxon>Saccharomycetales</taxon>
        <taxon>Saccharomycetaceae</taxon>
        <taxon>Maudiozyma</taxon>
    </lineage>
</organism>
<evidence type="ECO:0000259" key="4">
    <source>
        <dbReference type="Pfam" id="PF20640"/>
    </source>
</evidence>
<dbReference type="PANTHER" id="PTHR28221:SF2">
    <property type="entry name" value="RNA POLYMERASE I-SPECIFIC TRANSCRIPTION INITIATION FACTOR RRN6"/>
    <property type="match status" value="1"/>
</dbReference>
<dbReference type="GO" id="GO:0001163">
    <property type="term" value="F:RNA polymerase I transcription regulatory region sequence-specific DNA binding"/>
    <property type="evidence" value="ECO:0007669"/>
    <property type="project" value="TreeGrafter"/>
</dbReference>
<evidence type="ECO:0000259" key="3">
    <source>
        <dbReference type="Pfam" id="PF20639"/>
    </source>
</evidence>
<feature type="compositionally biased region" description="Basic residues" evidence="1">
    <location>
        <begin position="907"/>
        <end position="920"/>
    </location>
</feature>
<accession>A0A9P6WBG8</accession>
<evidence type="ECO:0008006" key="7">
    <source>
        <dbReference type="Google" id="ProtNLM"/>
    </source>
</evidence>
<feature type="region of interest" description="Disordered" evidence="1">
    <location>
        <begin position="801"/>
        <end position="869"/>
    </location>
</feature>
<evidence type="ECO:0000313" key="5">
    <source>
        <dbReference type="EMBL" id="KAG0669519.1"/>
    </source>
</evidence>
<dbReference type="InterPro" id="IPR048536">
    <property type="entry name" value="Rrn6_K-rich"/>
</dbReference>
<evidence type="ECO:0000256" key="1">
    <source>
        <dbReference type="SAM" id="MobiDB-lite"/>
    </source>
</evidence>
<name>A0A9P6WBG8_MAUEX</name>
<dbReference type="Proteomes" id="UP000750334">
    <property type="component" value="Unassembled WGS sequence"/>
</dbReference>
<gene>
    <name evidence="5" type="ORF">C6P45_003751</name>
</gene>
<feature type="compositionally biased region" description="Polar residues" evidence="1">
    <location>
        <begin position="807"/>
        <end position="836"/>
    </location>
</feature>
<dbReference type="GO" id="GO:0001179">
    <property type="term" value="F:RNA polymerase I general transcription initiation factor binding"/>
    <property type="evidence" value="ECO:0007669"/>
    <property type="project" value="TreeGrafter"/>
</dbReference>
<feature type="domain" description="RRN6 beta-propeller" evidence="2">
    <location>
        <begin position="216"/>
        <end position="535"/>
    </location>
</feature>
<dbReference type="AlphaFoldDB" id="A0A9P6WBG8"/>
<dbReference type="InterPro" id="IPR019350">
    <property type="entry name" value="RNA_pol_I-sp_TIF_RRN6-like"/>
</dbReference>
<dbReference type="Pfam" id="PF20640">
    <property type="entry name" value="Rrn6_HB"/>
    <property type="match status" value="1"/>
</dbReference>
<dbReference type="PANTHER" id="PTHR28221">
    <property type="entry name" value="RNA POLYMERASE I-SPECIFIC TRANSCRIPTION INITIATION FACTOR RRN6"/>
    <property type="match status" value="1"/>
</dbReference>
<feature type="domain" description="RRN6 helical bundle" evidence="4">
    <location>
        <begin position="640"/>
        <end position="762"/>
    </location>
</feature>
<dbReference type="InterPro" id="IPR048535">
    <property type="entry name" value="RRN6_beta-prop"/>
</dbReference>
<sequence>MNEARLPFKRPLGIQLATGVSGPSIFKPSKHSRHYDFNENWLTSTDNSIPDSFMNLRISGSDKFYVDDQSTHFDPSNEITTTIHSPIPTRRTLDYNDITTTDNYSENSILDSDILDDDDTQFDEHIRDSLLMKLPWGRLTPSFPQNGSFQIYNDIKDITNNRMYLSPVNSVGSFHHDYLPRDVVNNLSKSDSSISLPTKYDRNYNNDNDTHYKLIDPTVRDTFIIGKIQTSFDIRNYIDYHEIFAYSHGRTQSILRLSLMKQEETGKNTINETNITDIDLKNTIKTIKIPILSKAYARYSDIIAVLTTTSLILIKIKSIDSKNNENQLKYNILDPLKFSSLGDYPWSDVTFNPMDPQQFALIDTKGNYVTGKIPTPFRQSCKLSLDKKTTGTIYDPESLSSRKHISWSSKDSHILVMDESKLVEINLVEKWQSEIVQAKSWSRLLDFIQIDEDYKIMLTSMEVIILRTNRDLDQTTRILSWKHNLNDSDMTYRIFCQSIILQGKQVYLNYITSKKHNKVYICGFTIDQSNNLVQLIEGVSIIDMPGLPNKIQSLQFLEESVETMDEQNHVSFNIFAKEIETGSISRFTITNERMSFEPTIINPSPLKDTTELTDIKPEIKCIHETISKSIRKKFKRDKKLESDNNDIEAFEEYGMKLSEALNNYITSDENEAGNDPQLISNLTEPPKVINDIEEFSSFLSQFFEHYKEEHINFTNLPVLFHQILNEKINDFDIFYNKLLQCWSILGKETIYYTKEIVKEIILETVTYSKGNPSKHKCDITYETLSASSKELINEWDNYDPEDEFSETKSTIPFSSQPQFTLSTQSQIPTIRSSQNKVSKKKINRGDLSRRSNRTSNTLENSQRDSILQNTLPSSMAPAFTLMGSSFQSSQLSQVSNIASSQMDGSQRPKKKKKKKMGGFN</sequence>
<feature type="domain" description="RRN6 K-rich C-terminal" evidence="3">
    <location>
        <begin position="789"/>
        <end position="919"/>
    </location>
</feature>
<dbReference type="InterPro" id="IPR048537">
    <property type="entry name" value="RRN6_HB"/>
</dbReference>
<dbReference type="EMBL" id="PUHR01000040">
    <property type="protein sequence ID" value="KAG0669519.1"/>
    <property type="molecule type" value="Genomic_DNA"/>
</dbReference>
<dbReference type="Pfam" id="PF10214">
    <property type="entry name" value="Rrn6_beta-prop"/>
    <property type="match status" value="1"/>
</dbReference>
<protein>
    <recommendedName>
        <fullName evidence="7">RNA polymerase I-specific transcription initiation factor RRN6</fullName>
    </recommendedName>
</protein>
<comment type="caution">
    <text evidence="5">The sequence shown here is derived from an EMBL/GenBank/DDBJ whole genome shotgun (WGS) entry which is preliminary data.</text>
</comment>
<evidence type="ECO:0000313" key="6">
    <source>
        <dbReference type="Proteomes" id="UP000750334"/>
    </source>
</evidence>
<dbReference type="GO" id="GO:0070860">
    <property type="term" value="C:RNA polymerase I core factor complex"/>
    <property type="evidence" value="ECO:0007669"/>
    <property type="project" value="TreeGrafter"/>
</dbReference>